<dbReference type="CDD" id="cd06423">
    <property type="entry name" value="CESA_like"/>
    <property type="match status" value="1"/>
</dbReference>
<dbReference type="EMBL" id="MZGJ01000002">
    <property type="protein sequence ID" value="OQX51539.1"/>
    <property type="molecule type" value="Genomic_DNA"/>
</dbReference>
<sequence length="3587" mass="394261">MAKPARLKLIALSRVLKNKESVAAVCRSLSIAPKTFYRWKRRFEALPPDRQKDLLSGGSSLRLLSPQAEDFRREILDLVIRCPGLSVRQLYKKLARQEIRVSFASFISFLREHKLSTRRQRLNYARLHGMIVAERRKRGKIGMPVDKFGARTPKLRKEMVEKVIRQGYPVSEVCKEFGVSRPSFYKWKRRYEKARVDGRDLLEAMEDRVVAGENHHQSLNEKLQKKILDLAVMVPHFSSAEIARRLKGVTNHGVQRVLEKNGLSLTAHREIFARQVKDGKVAYPLSWEMKLAFVWEKIWRLPSPPAFFFRDFVKKFILWGFLILFSLLSLVGLYSWGRVLFTTPGASPLGLTLASISLLIGGIFFLYSFKYYISLSLVLSFSKRGGFGENNHKNQSNLKSAFRNRLQGLVQEGNRPRGVFSYLLRLANPVMRGVNEDKGKERPGFWSHFFGLSGSRKKDSNGALINGEIGQLNLERKPFVSIHLPMYNEKRVARRLIEACAQIDYFDEAGSPNFEILVCDDSTDETTRIVEQVAEEINASLNSLEPGSKELPEPGSYSSGPRRLVRILHRPTRAGFKGGALKYALEKMNPRTEFVVVFDADFVPFPDTIEQFLKHFQFVCRGLRWSKIKKSKVAAVTGYQWHVLNKSENWITRGVRTEYSGSYLIERPARELMGGLKIIHGSVYMIRADVLRNIGWGTSITEDFELTLRLYEKGYRVVFTPYVQAPAECVSTLKRLIRQRMRWAEGHSNNIKKMFGRLMFGRLMFGRWRESRLDGHSAIQQSSHLRQNGQMVKWLNGLLGRRSADNSRFSPSRLSLAEKIELLFLSPYYLQAALFLIGNLSWLIAELVFRVRLPFWTSIWGWSMVLTNLFALPLMNGVGLFVERSEKEDYLGLLSFIALCYLVVPFQAYASIKGFLEKEEGTWFRTPKTGKVTISLMKSRFARLLKIFFPFGDQKAAEEEGPALSAQSPALKRLSELGSKGKLGFCSPSFSGIGNGLRPVGHGVLAVLLIVSTLMYSFLPLIESGVVPVSAKGKIGIGEQESGARSQKSEVRDTETANSALKSEPGIVLTDNRSESSNLKAQSSKPQFKTQSGDDNELAGSAGSKLKVEEHNPQKTPEKFYLSLDQVAAILIKNEGERTNRVAEAIELVAKEGGGELSPELKEGVGSPFGGWGGSLASLKERLKKELGSRLIVVNEEKFLPYYWLQVGGKYLVLLRSQSGVQAYILDKNSLQIALLELKDGSDKFELKVLSKPVYQYRTGCSSATHCVVEDGPGVEGKESGSRISSEPSLGNSLDFDSFPHQAQFWHDYTELFPSEIKVEKSSDYVTFTQRYNLVAAGAKSGRVVGETELKVGFNGQEYINKLTFRLGDNENVNRVLWENRIVDAGGCAANLGNDNGKRERPSEKDVPCPVTPTVVPTPLPETVLTPSLFTPIPTPTSTLSPFPTLTPTPTPTPITAEVYSATDNRVTPSLGVSPYETPTPRPQPSPAPSSQAPSGGSLWQALLGFAKWLQQTLGGGIERVVSAALDLFSKLFHGAQISFSLFVARPVLAEEKDSSLSAKSFDPLPPADSFTCGDVVIDWSDFITAEEKSPALGEFLEPGSGGSAAKATSYKSSTVSSVEPLTAISSPVIAFYPSGIRGALEVDPTVSVATATNTITVQSSDYDNSGSTGFKLVFDDTKGGTIDEFYHDSVGSGSTNIVSANSGYDALFDIEYGATTLSADTTGSLTLIEADNNRAVIKAVGNVTANDIATVTYTIYPDGQIYMKVSLEIHDGERNAEDDMFFLIEDYAGYQATYSSVDDTNKAAALLPDGDGFDTALIPYDSSIVGTVDAAQSSGSDYIMVKYDSAATGYDDESIATSSWFLDLSESAYTSPLLTAKRNGYRNPVNLADGLTIGSEWDNSTFRVTTYEFEDAEFSGASYTLSLNNNLAENYFTMINGANDQTSSRGPDDDCVRVTGDPHGNFSTVTDADQIELTRASSVNDWVGAITIVECLRDCSDSGFQLKEVREVALPAGTAGSTQSVTDTLSADHTANTVPFGGRFGGGFATSSTGASNTTYGVTRGMKIYKAGTNQIKIDRYGAESDVPQAGTVTVYIVEWGSGWTVQNVNVTGTNDGDGVNATGEYDTAAINSVVRENTWVWGCGFSHDDGLGDGAMGQVITLGDGVNENASETTVAVGCEGAQISPGRDFQVYVMEHPQLKVDWSFKTDGDTGPSSGYQELNYTIAGASNSEAYDNASSDVRYTEGYRIPLFYTSSGGTGEAYSRSGGWGLRIDSDTNLHYWRTYAGQPFAGWVQIIDFGFVNYKGGLSGSFWRPEGVYGLDATSSTAYDKASMVQFDIDGGTYTRYKPAFKIRKWRDTDLPAAVTLEGSTLYPGTSSSDSENYNASFKPFSEAWFDDNGAEDQIADGGDTDSADEYLGEAENDYTLTGLADTDYLYLGSDDQFTGVNYYLSTKGTGGAITWQYWNGSAWTNLTNITDEVNGSKDLLTTNGSFYFSEPADWTAKTLTSGSEGIAGERELYWIRGDVTTSFTTAPVIDRMWTDILVFQYLGNISSDDQTFVISSDPIRLSKGSIQIDVPNRYRAIMNTGDTDDYITFYDRAEDDAAPDATHEFKGPCVLEGSTTYCLRDDDSRITTILESNSTRVKVRVEGKFNNEAGSDYLDDESATPEDLTVIVDYTFTTEGVFVENITDFRTTGVTLDADSGHNGYEWLGVWADVTDAAFDDAATPTILYGDGETESNTSTDGAEFEDTNKYVVMPGAGADTYQDAFIGIMRAGWYDDSGGVDEWQWDEANDGTQDLIAAQEQNHLTKGIHYAKWFFLMLAEDDLDTEAGREGYVNDFRNPDILTYTTGSEWNDASGGSAGSAPAPASPGLKFDGSDDYVDIGTGPTGVQTVEFWVYPETTTEYLVNLTSTTDYIWVDAGTVTATGFTSPTIYVNGAVSSTLVADKWQHIAITTGTAENASNLDIGRTADANYLGGKIDEVRLWNDVRTAAEIQQNMFKQIDPSSANLVGYWRFNENTGTTAFDETTNNNDGTLTNGPIWTTGFVPDHYSEAEGIYTVDASGSQVELDIDGGSNVSTLLNGAVSAGATSITVDSTTGFPSSGVAYIDGDKFSYTGTTSTTFTGIPSSGELSVIGHADNTVVSLMNRHKPQFKIRKYRENSKPSSVSLEGSTLTEGTDYNVDYKPISDAYFADELTWYSTLESESAITSPDVGSGGTNSGATFTAGRYGNGALMDASGEDFHIPSSNFSKSASAIEFWFKPDWDFTDNDNHVLVGNYYDSSNLWYLYKLGDGTSSYLRFRATSNGVNCNYYINYPEINWSANEWVHIRMQWDDSAPLATQQRVFINGVEPSHTDDTDDLDTSSWTWNANWTISSGSAGFDAGGIFDEIKVYNLADTPTSLAQGGDTADSDEYLFSETRDYTLDFEPVDSNNRGEYVFFGSDSMFSGINVDLETNGATGGTLNLDWEYWDGDSWANLESISGFTDGTNNLTQDGAVYWDETPTNWRPYSVNGSTDLYYIRASLNNSSGTYTTNPVENFIKTDILILQYLGDITSNDQTLVVVPEYLWPFLGVVPALPGLLRRRRKKRKI</sequence>
<dbReference type="InterPro" id="IPR013320">
    <property type="entry name" value="ConA-like_dom_sf"/>
</dbReference>
<evidence type="ECO:0000313" key="11">
    <source>
        <dbReference type="Proteomes" id="UP000192520"/>
    </source>
</evidence>
<evidence type="ECO:0000256" key="6">
    <source>
        <dbReference type="ARBA" id="ARBA00023136"/>
    </source>
</evidence>
<comment type="caution">
    <text evidence="10">The sequence shown here is derived from an EMBL/GenBank/DDBJ whole genome shotgun (WGS) entry which is preliminary data.</text>
</comment>
<protein>
    <recommendedName>
        <fullName evidence="9">Insertion element IS150 protein InsJ-like helix-turn-helix domain-containing protein</fullName>
    </recommendedName>
</protein>
<feature type="compositionally biased region" description="Pro residues" evidence="7">
    <location>
        <begin position="1478"/>
        <end position="1488"/>
    </location>
</feature>
<keyword evidence="4 8" id="KW-0812">Transmembrane</keyword>
<feature type="transmembrane region" description="Helical" evidence="8">
    <location>
        <begin position="822"/>
        <end position="844"/>
    </location>
</feature>
<dbReference type="GO" id="GO:0004803">
    <property type="term" value="F:transposase activity"/>
    <property type="evidence" value="ECO:0007669"/>
    <property type="project" value="InterPro"/>
</dbReference>
<evidence type="ECO:0000256" key="8">
    <source>
        <dbReference type="SAM" id="Phobius"/>
    </source>
</evidence>
<dbReference type="PANTHER" id="PTHR43867">
    <property type="entry name" value="CELLULOSE SYNTHASE CATALYTIC SUBUNIT A [UDP-FORMING]"/>
    <property type="match status" value="1"/>
</dbReference>
<dbReference type="GO" id="GO:0016020">
    <property type="term" value="C:membrane"/>
    <property type="evidence" value="ECO:0007669"/>
    <property type="project" value="UniProtKB-SubCell"/>
</dbReference>
<feature type="transmembrane region" description="Helical" evidence="8">
    <location>
        <begin position="349"/>
        <end position="369"/>
    </location>
</feature>
<evidence type="ECO:0000256" key="2">
    <source>
        <dbReference type="ARBA" id="ARBA00022676"/>
    </source>
</evidence>
<feature type="compositionally biased region" description="Basic and acidic residues" evidence="7">
    <location>
        <begin position="1396"/>
        <end position="1407"/>
    </location>
</feature>
<dbReference type="Pfam" id="PF13641">
    <property type="entry name" value="Glyco_tranf_2_3"/>
    <property type="match status" value="1"/>
</dbReference>
<name>A0A1W9NZM4_UNCC3</name>
<evidence type="ECO:0000256" key="5">
    <source>
        <dbReference type="ARBA" id="ARBA00022989"/>
    </source>
</evidence>
<feature type="compositionally biased region" description="Polar residues" evidence="7">
    <location>
        <begin position="1075"/>
        <end position="1093"/>
    </location>
</feature>
<feature type="region of interest" description="Disordered" evidence="7">
    <location>
        <begin position="1436"/>
        <end position="1496"/>
    </location>
</feature>
<keyword evidence="5 8" id="KW-1133">Transmembrane helix</keyword>
<proteinExistence type="predicted"/>
<gene>
    <name evidence="10" type="ORF">B5M47_00310</name>
</gene>
<dbReference type="InterPro" id="IPR055247">
    <property type="entry name" value="InsJ-like_HTH"/>
</dbReference>
<dbReference type="SUPFAM" id="SSF53448">
    <property type="entry name" value="Nucleotide-diphospho-sugar transferases"/>
    <property type="match status" value="1"/>
</dbReference>
<feature type="transmembrane region" description="Helical" evidence="8">
    <location>
        <begin position="890"/>
        <end position="910"/>
    </location>
</feature>
<dbReference type="GO" id="GO:0006313">
    <property type="term" value="P:DNA transposition"/>
    <property type="evidence" value="ECO:0007669"/>
    <property type="project" value="InterPro"/>
</dbReference>
<keyword evidence="6 8" id="KW-0472">Membrane</keyword>
<dbReference type="GO" id="GO:0043565">
    <property type="term" value="F:sequence-specific DNA binding"/>
    <property type="evidence" value="ECO:0007669"/>
    <property type="project" value="InterPro"/>
</dbReference>
<feature type="region of interest" description="Disordered" evidence="7">
    <location>
        <begin position="1038"/>
        <end position="1113"/>
    </location>
</feature>
<dbReference type="InterPro" id="IPR029044">
    <property type="entry name" value="Nucleotide-diphossugar_trans"/>
</dbReference>
<evidence type="ECO:0000256" key="7">
    <source>
        <dbReference type="SAM" id="MobiDB-lite"/>
    </source>
</evidence>
<evidence type="ECO:0000256" key="1">
    <source>
        <dbReference type="ARBA" id="ARBA00004141"/>
    </source>
</evidence>
<dbReference type="Gene3D" id="2.60.120.200">
    <property type="match status" value="2"/>
</dbReference>
<keyword evidence="2" id="KW-0328">Glycosyltransferase</keyword>
<dbReference type="SUPFAM" id="SSF49899">
    <property type="entry name" value="Concanavalin A-like lectins/glucanases"/>
    <property type="match status" value="2"/>
</dbReference>
<dbReference type="SUPFAM" id="SSF48295">
    <property type="entry name" value="TrpR-like"/>
    <property type="match status" value="1"/>
</dbReference>
<dbReference type="InterPro" id="IPR010921">
    <property type="entry name" value="Trp_repressor/repl_initiator"/>
</dbReference>
<evidence type="ECO:0000259" key="9">
    <source>
        <dbReference type="Pfam" id="PF13518"/>
    </source>
</evidence>
<feature type="transmembrane region" description="Helical" evidence="8">
    <location>
        <begin position="3563"/>
        <end position="3578"/>
    </location>
</feature>
<dbReference type="GO" id="GO:0016757">
    <property type="term" value="F:glycosyltransferase activity"/>
    <property type="evidence" value="ECO:0007669"/>
    <property type="project" value="UniProtKB-KW"/>
</dbReference>
<evidence type="ECO:0000313" key="10">
    <source>
        <dbReference type="EMBL" id="OQX51539.1"/>
    </source>
</evidence>
<dbReference type="Pfam" id="PF13518">
    <property type="entry name" value="HTH_28"/>
    <property type="match status" value="1"/>
</dbReference>
<comment type="subcellular location">
    <subcellularLocation>
        <location evidence="1">Membrane</location>
        <topology evidence="1">Multi-pass membrane protein</topology>
    </subcellularLocation>
</comment>
<feature type="transmembrane region" description="Helical" evidence="8">
    <location>
        <begin position="859"/>
        <end position="878"/>
    </location>
</feature>
<accession>A0A1W9NZM4</accession>
<feature type="region of interest" description="Disordered" evidence="7">
    <location>
        <begin position="1393"/>
        <end position="1414"/>
    </location>
</feature>
<dbReference type="InterPro" id="IPR009057">
    <property type="entry name" value="Homeodomain-like_sf"/>
</dbReference>
<dbReference type="SUPFAM" id="SSF46689">
    <property type="entry name" value="Homeodomain-like"/>
    <property type="match status" value="1"/>
</dbReference>
<dbReference type="InterPro" id="IPR050321">
    <property type="entry name" value="Glycosyltr_2/OpgH_subfam"/>
</dbReference>
<feature type="transmembrane region" description="Helical" evidence="8">
    <location>
        <begin position="316"/>
        <end position="337"/>
    </location>
</feature>
<dbReference type="Pfam" id="PF01527">
    <property type="entry name" value="HTH_Tnp_1"/>
    <property type="match status" value="1"/>
</dbReference>
<dbReference type="Proteomes" id="UP000192520">
    <property type="component" value="Unassembled WGS sequence"/>
</dbReference>
<dbReference type="Gene3D" id="3.90.550.10">
    <property type="entry name" value="Spore Coat Polysaccharide Biosynthesis Protein SpsA, Chain A"/>
    <property type="match status" value="1"/>
</dbReference>
<evidence type="ECO:0000256" key="4">
    <source>
        <dbReference type="ARBA" id="ARBA00022692"/>
    </source>
</evidence>
<dbReference type="InterPro" id="IPR002514">
    <property type="entry name" value="Transposase_8"/>
</dbReference>
<dbReference type="STRING" id="1968527.B5M47_00310"/>
<feature type="domain" description="Insertion element IS150 protein InsJ-like helix-turn-helix" evidence="9">
    <location>
        <begin position="156"/>
        <end position="197"/>
    </location>
</feature>
<dbReference type="Pfam" id="PF13385">
    <property type="entry name" value="Laminin_G_3"/>
    <property type="match status" value="1"/>
</dbReference>
<evidence type="ECO:0000256" key="3">
    <source>
        <dbReference type="ARBA" id="ARBA00022679"/>
    </source>
</evidence>
<organism evidence="10 11">
    <name type="scientific">candidate division CPR3 bacterium 4484_211</name>
    <dbReference type="NCBI Taxonomy" id="1968527"/>
    <lineage>
        <taxon>Bacteria</taxon>
        <taxon>Bacteria division CPR3</taxon>
    </lineage>
</organism>
<dbReference type="PANTHER" id="PTHR43867:SF2">
    <property type="entry name" value="CELLULOSE SYNTHASE CATALYTIC SUBUNIT A [UDP-FORMING]"/>
    <property type="match status" value="1"/>
</dbReference>
<reference evidence="11" key="1">
    <citation type="submission" date="2017-03" db="EMBL/GenBank/DDBJ databases">
        <title>Novel pathways for hydrocarbon cycling and metabolic interdependencies in hydrothermal sediment communities.</title>
        <authorList>
            <person name="Dombrowski N."/>
            <person name="Seitz K."/>
            <person name="Teske A."/>
            <person name="Baker B."/>
        </authorList>
    </citation>
    <scope>NUCLEOTIDE SEQUENCE [LARGE SCALE GENOMIC DNA]</scope>
</reference>
<keyword evidence="3" id="KW-0808">Transferase</keyword>